<organism evidence="4 6">
    <name type="scientific">Vagococcus xieshaowenii</name>
    <dbReference type="NCBI Taxonomy" id="2562451"/>
    <lineage>
        <taxon>Bacteria</taxon>
        <taxon>Bacillati</taxon>
        <taxon>Bacillota</taxon>
        <taxon>Bacilli</taxon>
        <taxon>Lactobacillales</taxon>
        <taxon>Enterococcaceae</taxon>
        <taxon>Vagococcus</taxon>
    </lineage>
</organism>
<reference evidence="4 6" key="1">
    <citation type="submission" date="2019-03" db="EMBL/GenBank/DDBJ databases">
        <title>Vagococcus sp. was isolated fron gut of Carduelis flavirostris.</title>
        <authorList>
            <person name="Ge Y."/>
        </authorList>
    </citation>
    <scope>NUCLEOTIDE SEQUENCE [LARGE SCALE GENOMIC DNA]</scope>
    <source>
        <strain evidence="4 6">CF-210</strain>
    </source>
</reference>
<dbReference type="EMBL" id="CP038865">
    <property type="protein sequence ID" value="QCA28620.1"/>
    <property type="molecule type" value="Genomic_DNA"/>
</dbReference>
<dbReference type="EMBL" id="SRHU01000024">
    <property type="protein sequence ID" value="TFZ40572.1"/>
    <property type="molecule type" value="Genomic_DNA"/>
</dbReference>
<accession>A0AAJ5EEK1</accession>
<evidence type="ECO:0000259" key="2">
    <source>
        <dbReference type="Pfam" id="PF17881"/>
    </source>
</evidence>
<evidence type="ECO:0000313" key="5">
    <source>
        <dbReference type="Proteomes" id="UP000296883"/>
    </source>
</evidence>
<keyword evidence="1" id="KW-1133">Transmembrane helix</keyword>
<dbReference type="Proteomes" id="UP000297725">
    <property type="component" value="Unassembled WGS sequence"/>
</dbReference>
<keyword evidence="1" id="KW-0472">Membrane</keyword>
<evidence type="ECO:0000256" key="1">
    <source>
        <dbReference type="SAM" id="Phobius"/>
    </source>
</evidence>
<dbReference type="InterPro" id="IPR041401">
    <property type="entry name" value="TseB-like_dom"/>
</dbReference>
<reference evidence="3 5" key="2">
    <citation type="journal article" date="2020" name="Int. J. Syst. Evol. Microbiol.">
        <title>Vagococcus xieshaowenii sp. nov., isolated from snow finch (Montifringilla taczanowskii) cloacal content.</title>
        <authorList>
            <person name="Ge Y."/>
            <person name="Yang J."/>
            <person name="Lai X.H."/>
            <person name="Zhang G."/>
            <person name="Jin D."/>
            <person name="Lu S."/>
            <person name="Wang B."/>
            <person name="Huang Y."/>
            <person name="Huang Y."/>
            <person name="Ren Z."/>
            <person name="Zhang X."/>
            <person name="Xu J."/>
        </authorList>
    </citation>
    <scope>NUCLEOTIDE SEQUENCE [LARGE SCALE GENOMIC DNA]</scope>
    <source>
        <strain evidence="5">personal::cf-49</strain>
        <strain evidence="3">Personal::cf-49</strain>
    </source>
</reference>
<dbReference type="Gene3D" id="3.10.450.40">
    <property type="match status" value="2"/>
</dbReference>
<dbReference type="InterPro" id="IPR046350">
    <property type="entry name" value="Cystatin_sf"/>
</dbReference>
<keyword evidence="5" id="KW-1185">Reference proteome</keyword>
<dbReference type="Proteomes" id="UP000296883">
    <property type="component" value="Chromosome"/>
</dbReference>
<feature type="transmembrane region" description="Helical" evidence="1">
    <location>
        <begin position="6"/>
        <end position="25"/>
    </location>
</feature>
<proteinExistence type="predicted"/>
<evidence type="ECO:0000313" key="4">
    <source>
        <dbReference type="EMBL" id="TFZ40572.1"/>
    </source>
</evidence>
<evidence type="ECO:0000313" key="3">
    <source>
        <dbReference type="EMBL" id="QCA28620.1"/>
    </source>
</evidence>
<dbReference type="SUPFAM" id="SSF54403">
    <property type="entry name" value="Cystatin/monellin"/>
    <property type="match status" value="2"/>
</dbReference>
<feature type="domain" description="Cell wall elongation regulator TseB-like" evidence="2">
    <location>
        <begin position="37"/>
        <end position="81"/>
    </location>
</feature>
<dbReference type="Pfam" id="PF17881">
    <property type="entry name" value="TseB"/>
    <property type="match status" value="1"/>
</dbReference>
<name>A0AAJ5EEK1_9ENTE</name>
<sequence>MHKKIMTGIVALLVLIIAGSVLIFFKSIQPYRQAEKEAISFAKKHVDIETVDEFYWFNRKETNFTLVGKTSKGSEIVVFIPESGDKIKVMKQSEGINYDQVMSLIHKEYQPNKILKMNLGMIKNIPQWEVVVQNEDESLTYYLIDFESGKMTSMIENV</sequence>
<evidence type="ECO:0000313" key="6">
    <source>
        <dbReference type="Proteomes" id="UP000297725"/>
    </source>
</evidence>
<keyword evidence="1" id="KW-0812">Transmembrane</keyword>
<protein>
    <submittedName>
        <fullName evidence="4">Peptidase</fullName>
    </submittedName>
</protein>
<gene>
    <name evidence="4" type="ORF">E4031_07230</name>
    <name evidence="3" type="ORF">E4Z98_04545</name>
</gene>
<dbReference type="RefSeq" id="WP_135254778.1">
    <property type="nucleotide sequence ID" value="NZ_CP038865.1"/>
</dbReference>
<dbReference type="AlphaFoldDB" id="A0AAJ5EEK1"/>